<evidence type="ECO:0000256" key="4">
    <source>
        <dbReference type="ARBA" id="ARBA00022833"/>
    </source>
</evidence>
<dbReference type="SMART" id="SM00235">
    <property type="entry name" value="ZnMc"/>
    <property type="match status" value="1"/>
</dbReference>
<keyword evidence="4" id="KW-0862">Zinc</keyword>
<evidence type="ECO:0000259" key="7">
    <source>
        <dbReference type="SMART" id="SM00235"/>
    </source>
</evidence>
<dbReference type="InterPro" id="IPR024079">
    <property type="entry name" value="MetalloPept_cat_dom_sf"/>
</dbReference>
<evidence type="ECO:0000256" key="6">
    <source>
        <dbReference type="SAM" id="MobiDB-lite"/>
    </source>
</evidence>
<dbReference type="GO" id="GO:0006508">
    <property type="term" value="P:proteolysis"/>
    <property type="evidence" value="ECO:0007669"/>
    <property type="project" value="UniProtKB-KW"/>
</dbReference>
<keyword evidence="3" id="KW-0378">Hydrolase</keyword>
<name>A0A6J7H9C7_9ZZZZ</name>
<dbReference type="InterPro" id="IPR021190">
    <property type="entry name" value="Pept_M10A"/>
</dbReference>
<evidence type="ECO:0000256" key="2">
    <source>
        <dbReference type="ARBA" id="ARBA00022723"/>
    </source>
</evidence>
<gene>
    <name evidence="8" type="ORF">UFOPK3610_00892</name>
</gene>
<organism evidence="8">
    <name type="scientific">freshwater metagenome</name>
    <dbReference type="NCBI Taxonomy" id="449393"/>
    <lineage>
        <taxon>unclassified sequences</taxon>
        <taxon>metagenomes</taxon>
        <taxon>ecological metagenomes</taxon>
    </lineage>
</organism>
<dbReference type="PANTHER" id="PTHR10201:SF323">
    <property type="entry name" value="MATRIX METALLOPROTEINASE-21"/>
    <property type="match status" value="1"/>
</dbReference>
<feature type="region of interest" description="Disordered" evidence="6">
    <location>
        <begin position="259"/>
        <end position="288"/>
    </location>
</feature>
<feature type="domain" description="Peptidase metallopeptidase" evidence="7">
    <location>
        <begin position="131"/>
        <end position="284"/>
    </location>
</feature>
<dbReference type="Pfam" id="PF00413">
    <property type="entry name" value="Peptidase_M10"/>
    <property type="match status" value="1"/>
</dbReference>
<dbReference type="GO" id="GO:0031012">
    <property type="term" value="C:extracellular matrix"/>
    <property type="evidence" value="ECO:0007669"/>
    <property type="project" value="InterPro"/>
</dbReference>
<dbReference type="InterPro" id="IPR006026">
    <property type="entry name" value="Peptidase_Metallo"/>
</dbReference>
<keyword evidence="2" id="KW-0479">Metal-binding</keyword>
<evidence type="ECO:0000313" key="8">
    <source>
        <dbReference type="EMBL" id="CAB4912349.1"/>
    </source>
</evidence>
<dbReference type="GO" id="GO:0004222">
    <property type="term" value="F:metalloendopeptidase activity"/>
    <property type="evidence" value="ECO:0007669"/>
    <property type="project" value="InterPro"/>
</dbReference>
<dbReference type="SUPFAM" id="SSF55486">
    <property type="entry name" value="Metalloproteases ('zincins'), catalytic domain"/>
    <property type="match status" value="1"/>
</dbReference>
<sequence>MNIRRSAALRAVAVVGGIAALIAVPVITQTANATDAPRISLSNARVYPDATEATWHSLRARVVSSTLPVNVRLIRNGATVQTKTVSTSGTSVSFTTADLRTGTYFVVASDGQDETRSRVVVARGWSPIATDRPSWASCSTITWSYNSSRAPRGGDVAIRKDVRAVFETLSAVTGLTFKPVSSKGEIVVRWGDAGGADGLGGVSWTSGPGSAVSGYVELSRTSEWARTPGQRDRGVLILHEASHALGLGHVEPERALMSPTYVPGTTSPTIGTGERLGLSTMYRPGSCS</sequence>
<keyword evidence="5" id="KW-0482">Metalloprotease</keyword>
<keyword evidence="1" id="KW-0645">Protease</keyword>
<dbReference type="GO" id="GO:0008270">
    <property type="term" value="F:zinc ion binding"/>
    <property type="evidence" value="ECO:0007669"/>
    <property type="project" value="InterPro"/>
</dbReference>
<evidence type="ECO:0000256" key="5">
    <source>
        <dbReference type="ARBA" id="ARBA00023049"/>
    </source>
</evidence>
<dbReference type="EMBL" id="CAFBMR010000028">
    <property type="protein sequence ID" value="CAB4912349.1"/>
    <property type="molecule type" value="Genomic_DNA"/>
</dbReference>
<reference evidence="8" key="1">
    <citation type="submission" date="2020-05" db="EMBL/GenBank/DDBJ databases">
        <authorList>
            <person name="Chiriac C."/>
            <person name="Salcher M."/>
            <person name="Ghai R."/>
            <person name="Kavagutti S V."/>
        </authorList>
    </citation>
    <scope>NUCLEOTIDE SEQUENCE</scope>
</reference>
<proteinExistence type="predicted"/>
<protein>
    <submittedName>
        <fullName evidence="8">Unannotated protein</fullName>
    </submittedName>
</protein>
<dbReference type="PRINTS" id="PR00138">
    <property type="entry name" value="MATRIXIN"/>
</dbReference>
<accession>A0A6J7H9C7</accession>
<dbReference type="InterPro" id="IPR001818">
    <property type="entry name" value="Pept_M10_metallopeptidase"/>
</dbReference>
<evidence type="ECO:0000256" key="1">
    <source>
        <dbReference type="ARBA" id="ARBA00022670"/>
    </source>
</evidence>
<dbReference type="Gene3D" id="3.40.390.10">
    <property type="entry name" value="Collagenase (Catalytic Domain)"/>
    <property type="match status" value="1"/>
</dbReference>
<dbReference type="AlphaFoldDB" id="A0A6J7H9C7"/>
<evidence type="ECO:0000256" key="3">
    <source>
        <dbReference type="ARBA" id="ARBA00022801"/>
    </source>
</evidence>
<dbReference type="PANTHER" id="PTHR10201">
    <property type="entry name" value="MATRIX METALLOPROTEINASE"/>
    <property type="match status" value="1"/>
</dbReference>